<gene>
    <name evidence="2" type="ORF">E4O86_14645</name>
</gene>
<keyword evidence="3" id="KW-1185">Reference proteome</keyword>
<comment type="caution">
    <text evidence="2">The sequence shown here is derived from an EMBL/GenBank/DDBJ whole genome shotgun (WGS) entry which is preliminary data.</text>
</comment>
<keyword evidence="1" id="KW-0812">Transmembrane</keyword>
<dbReference type="EMBL" id="SPKJ01000054">
    <property type="protein sequence ID" value="MYZ48951.1"/>
    <property type="molecule type" value="Genomic_DNA"/>
</dbReference>
<feature type="transmembrane region" description="Helical" evidence="1">
    <location>
        <begin position="152"/>
        <end position="171"/>
    </location>
</feature>
<dbReference type="OrthoDB" id="147125at2"/>
<feature type="transmembrane region" description="Helical" evidence="1">
    <location>
        <begin position="80"/>
        <end position="101"/>
    </location>
</feature>
<feature type="transmembrane region" description="Helical" evidence="1">
    <location>
        <begin position="50"/>
        <end position="68"/>
    </location>
</feature>
<dbReference type="NCBIfam" id="TIGR02587">
    <property type="entry name" value="TIGR02587 family membrane protein"/>
    <property type="match status" value="1"/>
</dbReference>
<evidence type="ECO:0000313" key="3">
    <source>
        <dbReference type="Proteomes" id="UP000773614"/>
    </source>
</evidence>
<proteinExistence type="predicted"/>
<feature type="transmembrane region" description="Helical" evidence="1">
    <location>
        <begin position="191"/>
        <end position="211"/>
    </location>
</feature>
<dbReference type="Pfam" id="PF09622">
    <property type="entry name" value="DUF2391"/>
    <property type="match status" value="1"/>
</dbReference>
<evidence type="ECO:0000313" key="2">
    <source>
        <dbReference type="EMBL" id="MYZ48951.1"/>
    </source>
</evidence>
<keyword evidence="1" id="KW-0472">Membrane</keyword>
<evidence type="ECO:0000256" key="1">
    <source>
        <dbReference type="SAM" id="Phobius"/>
    </source>
</evidence>
<name>A0A964WUD6_9HYPH</name>
<accession>A0A964WUD6</accession>
<feature type="transmembrane region" description="Helical" evidence="1">
    <location>
        <begin position="223"/>
        <end position="245"/>
    </location>
</feature>
<feature type="transmembrane region" description="Helical" evidence="1">
    <location>
        <begin position="21"/>
        <end position="44"/>
    </location>
</feature>
<dbReference type="InterPro" id="IPR013416">
    <property type="entry name" value="CHP02587_IM"/>
</dbReference>
<dbReference type="Proteomes" id="UP000773614">
    <property type="component" value="Unassembled WGS sequence"/>
</dbReference>
<dbReference type="AlphaFoldDB" id="A0A964WUD6"/>
<keyword evidence="1" id="KW-1133">Transmembrane helix</keyword>
<reference evidence="2" key="1">
    <citation type="submission" date="2019-03" db="EMBL/GenBank/DDBJ databases">
        <title>Afifella sp. nov., isolated from activated sludge.</title>
        <authorList>
            <person name="Li Q."/>
            <person name="Liu Y."/>
        </authorList>
    </citation>
    <scope>NUCLEOTIDE SEQUENCE</scope>
    <source>
        <strain evidence="2">L72</strain>
    </source>
</reference>
<sequence length="279" mass="30383">MTVRSEASGRDRDFLVGLARAFAGAVIFALPMLMTMEMWFIGFYVEPLRLLLLLVLLVPLLTGLAYFSGFKQTSGLLEEVVDSFVAVAVAAIMSVVVLALFRIVTPDMPAREIVGKLALQIFAGSIGAMLAQDQMGGQSDMKDEQRKRRASYPAVLLMMAAGALFLGLNVAPTEEMVLLSYKMDPWRELALALLSIVSMHAFVFAVEFPGAPEVRPGTAFWSLFFRYTVVGYALVLAISWYLLWTFGRTDGTGYEEIASATIVLGFPCAIGAAAARLVL</sequence>
<feature type="transmembrane region" description="Helical" evidence="1">
    <location>
        <begin position="257"/>
        <end position="278"/>
    </location>
</feature>
<organism evidence="2 3">
    <name type="scientific">Propylenella binzhouense</name>
    <dbReference type="NCBI Taxonomy" id="2555902"/>
    <lineage>
        <taxon>Bacteria</taxon>
        <taxon>Pseudomonadati</taxon>
        <taxon>Pseudomonadota</taxon>
        <taxon>Alphaproteobacteria</taxon>
        <taxon>Hyphomicrobiales</taxon>
        <taxon>Propylenellaceae</taxon>
        <taxon>Propylenella</taxon>
    </lineage>
</organism>
<feature type="transmembrane region" description="Helical" evidence="1">
    <location>
        <begin position="113"/>
        <end position="131"/>
    </location>
</feature>
<dbReference type="RefSeq" id="WP_161141299.1">
    <property type="nucleotide sequence ID" value="NZ_SPKJ01000054.1"/>
</dbReference>
<dbReference type="InterPro" id="IPR024464">
    <property type="entry name" value="DUF2391"/>
</dbReference>
<protein>
    <submittedName>
        <fullName evidence="2">TIGR02587 family membrane protein</fullName>
    </submittedName>
</protein>